<reference evidence="2 3" key="1">
    <citation type="journal article" date="2016" name="Nat. Commun.">
        <title>Thousands of microbial genomes shed light on interconnected biogeochemical processes in an aquifer system.</title>
        <authorList>
            <person name="Anantharaman K."/>
            <person name="Brown C.T."/>
            <person name="Hug L.A."/>
            <person name="Sharon I."/>
            <person name="Castelle C.J."/>
            <person name="Probst A.J."/>
            <person name="Thomas B.C."/>
            <person name="Singh A."/>
            <person name="Wilkins M.J."/>
            <person name="Karaoz U."/>
            <person name="Brodie E.L."/>
            <person name="Williams K.H."/>
            <person name="Hubbard S.S."/>
            <person name="Banfield J.F."/>
        </authorList>
    </citation>
    <scope>NUCLEOTIDE SEQUENCE [LARGE SCALE GENOMIC DNA]</scope>
</reference>
<evidence type="ECO:0000313" key="2">
    <source>
        <dbReference type="EMBL" id="OGE73752.1"/>
    </source>
</evidence>
<gene>
    <name evidence="2" type="ORF">A2717_03970</name>
</gene>
<dbReference type="InterPro" id="IPR024414">
    <property type="entry name" value="Uncharacterised_PrgI"/>
</dbReference>
<protein>
    <recommendedName>
        <fullName evidence="4">PrgI family protein</fullName>
    </recommendedName>
</protein>
<feature type="transmembrane region" description="Helical" evidence="1">
    <location>
        <begin position="20"/>
        <end position="38"/>
    </location>
</feature>
<dbReference type="AlphaFoldDB" id="A0A1F5N891"/>
<organism evidence="2 3">
    <name type="scientific">Candidatus Doudnabacteria bacterium RIFCSPHIGHO2_01_FULL_41_86</name>
    <dbReference type="NCBI Taxonomy" id="1817821"/>
    <lineage>
        <taxon>Bacteria</taxon>
        <taxon>Candidatus Doudnaibacteriota</taxon>
    </lineage>
</organism>
<keyword evidence="1" id="KW-0472">Membrane</keyword>
<dbReference type="Pfam" id="PF12666">
    <property type="entry name" value="PrgI"/>
    <property type="match status" value="1"/>
</dbReference>
<sequence>MQFGVPQFTDVEDKLIGPLTLKQFLVLLVTGGLILMFFSLLKLSVFFFFFAIPIGLLGLLMAFGKFNGLPMLSYFPAFISFYLKPQVRVFKREELNTNMTFKVEKKEEPVAPKTDVASESRLKKLAYLLDQKTSEEKQLLNKE</sequence>
<name>A0A1F5N891_9BACT</name>
<dbReference type="STRING" id="1817821.A2717_03970"/>
<evidence type="ECO:0000313" key="3">
    <source>
        <dbReference type="Proteomes" id="UP000177610"/>
    </source>
</evidence>
<dbReference type="Proteomes" id="UP000177610">
    <property type="component" value="Unassembled WGS sequence"/>
</dbReference>
<accession>A0A1F5N891</accession>
<comment type="caution">
    <text evidence="2">The sequence shown here is derived from an EMBL/GenBank/DDBJ whole genome shotgun (WGS) entry which is preliminary data.</text>
</comment>
<evidence type="ECO:0008006" key="4">
    <source>
        <dbReference type="Google" id="ProtNLM"/>
    </source>
</evidence>
<dbReference type="EMBL" id="MFEH01000005">
    <property type="protein sequence ID" value="OGE73752.1"/>
    <property type="molecule type" value="Genomic_DNA"/>
</dbReference>
<keyword evidence="1" id="KW-1133">Transmembrane helix</keyword>
<keyword evidence="1" id="KW-0812">Transmembrane</keyword>
<feature type="transmembrane region" description="Helical" evidence="1">
    <location>
        <begin position="45"/>
        <end position="63"/>
    </location>
</feature>
<proteinExistence type="predicted"/>
<evidence type="ECO:0000256" key="1">
    <source>
        <dbReference type="SAM" id="Phobius"/>
    </source>
</evidence>